<dbReference type="EMBL" id="CAVMJV010000009">
    <property type="protein sequence ID" value="CAK5038522.1"/>
    <property type="molecule type" value="Genomic_DNA"/>
</dbReference>
<dbReference type="Proteomes" id="UP001497535">
    <property type="component" value="Unassembled WGS sequence"/>
</dbReference>
<evidence type="ECO:0000313" key="1">
    <source>
        <dbReference type="EMBL" id="CAK5038522.1"/>
    </source>
</evidence>
<comment type="caution">
    <text evidence="1">The sequence shown here is derived from an EMBL/GenBank/DDBJ whole genome shotgun (WGS) entry which is preliminary data.</text>
</comment>
<sequence length="107" mass="12137">MPWKGVFRVVKIDGIYVTIVSCNAPSAIPKVVHINQLKKCFEDLPPIVTVPELSQEEEKAINGANSQESIKTTPMDENCSEENNSREPNSKRYNLRRNPKARRLSIE</sequence>
<name>A0ACB0Y9Z5_MELEN</name>
<protein>
    <submittedName>
        <fullName evidence="1">Uncharacterized protein</fullName>
    </submittedName>
</protein>
<proteinExistence type="predicted"/>
<evidence type="ECO:0000313" key="2">
    <source>
        <dbReference type="Proteomes" id="UP001497535"/>
    </source>
</evidence>
<accession>A0ACB0Y9Z5</accession>
<keyword evidence="2" id="KW-1185">Reference proteome</keyword>
<organism evidence="1 2">
    <name type="scientific">Meloidogyne enterolobii</name>
    <name type="common">Root-knot nematode worm</name>
    <name type="synonym">Meloidogyne mayaguensis</name>
    <dbReference type="NCBI Taxonomy" id="390850"/>
    <lineage>
        <taxon>Eukaryota</taxon>
        <taxon>Metazoa</taxon>
        <taxon>Ecdysozoa</taxon>
        <taxon>Nematoda</taxon>
        <taxon>Chromadorea</taxon>
        <taxon>Rhabditida</taxon>
        <taxon>Tylenchina</taxon>
        <taxon>Tylenchomorpha</taxon>
        <taxon>Tylenchoidea</taxon>
        <taxon>Meloidogynidae</taxon>
        <taxon>Meloidogyninae</taxon>
        <taxon>Meloidogyne</taxon>
    </lineage>
</organism>
<reference evidence="1" key="1">
    <citation type="submission" date="2023-11" db="EMBL/GenBank/DDBJ databases">
        <authorList>
            <person name="Poullet M."/>
        </authorList>
    </citation>
    <scope>NUCLEOTIDE SEQUENCE</scope>
    <source>
        <strain evidence="1">E1834</strain>
    </source>
</reference>
<gene>
    <name evidence="1" type="ORF">MENTE1834_LOCUS9643</name>
</gene>